<gene>
    <name evidence="14" type="primary">apbE</name>
    <name evidence="13" type="ORF">CLV79_11477</name>
    <name evidence="14" type="ORF">LOS8367_01621</name>
</gene>
<feature type="signal peptide" evidence="12">
    <location>
        <begin position="1"/>
        <end position="23"/>
    </location>
</feature>
<dbReference type="GO" id="GO:0046872">
    <property type="term" value="F:metal ion binding"/>
    <property type="evidence" value="ECO:0007669"/>
    <property type="project" value="UniProtKB-UniRule"/>
</dbReference>
<keyword evidence="5 10" id="KW-0479">Metal-binding</keyword>
<evidence type="ECO:0000256" key="4">
    <source>
        <dbReference type="ARBA" id="ARBA00022679"/>
    </source>
</evidence>
<evidence type="ECO:0000313" key="15">
    <source>
        <dbReference type="Proteomes" id="UP000193495"/>
    </source>
</evidence>
<evidence type="ECO:0000256" key="5">
    <source>
        <dbReference type="ARBA" id="ARBA00022723"/>
    </source>
</evidence>
<evidence type="ECO:0000256" key="2">
    <source>
        <dbReference type="ARBA" id="ARBA00016337"/>
    </source>
</evidence>
<evidence type="ECO:0000256" key="1">
    <source>
        <dbReference type="ARBA" id="ARBA00011955"/>
    </source>
</evidence>
<evidence type="ECO:0000256" key="7">
    <source>
        <dbReference type="ARBA" id="ARBA00022842"/>
    </source>
</evidence>
<feature type="chain" id="PRO_5044568224" description="FAD:protein FMN transferase" evidence="12">
    <location>
        <begin position="24"/>
        <end position="318"/>
    </location>
</feature>
<evidence type="ECO:0000256" key="12">
    <source>
        <dbReference type="SAM" id="SignalP"/>
    </source>
</evidence>
<protein>
    <recommendedName>
        <fullName evidence="2 10">FAD:protein FMN transferase</fullName>
        <ecNumber evidence="1 10">2.7.1.180</ecNumber>
    </recommendedName>
    <alternativeName>
        <fullName evidence="8 10">Flavin transferase</fullName>
    </alternativeName>
</protein>
<dbReference type="InterPro" id="IPR003374">
    <property type="entry name" value="ApbE-like_sf"/>
</dbReference>
<dbReference type="SUPFAM" id="SSF143631">
    <property type="entry name" value="ApbE-like"/>
    <property type="match status" value="1"/>
</dbReference>
<reference evidence="13 16" key="2">
    <citation type="submission" date="2018-03" db="EMBL/GenBank/DDBJ databases">
        <title>Genomic Encyclopedia of Archaeal and Bacterial Type Strains, Phase II (KMG-II): from individual species to whole genera.</title>
        <authorList>
            <person name="Goeker M."/>
        </authorList>
    </citation>
    <scope>NUCLEOTIDE SEQUENCE [LARGE SCALE GENOMIC DNA]</scope>
    <source>
        <strain evidence="13 16">DSM 29956</strain>
    </source>
</reference>
<keyword evidence="16" id="KW-1185">Reference proteome</keyword>
<organism evidence="14 15">
    <name type="scientific">Limimaricola soesokkakensis</name>
    <dbReference type="NCBI Taxonomy" id="1343159"/>
    <lineage>
        <taxon>Bacteria</taxon>
        <taxon>Pseudomonadati</taxon>
        <taxon>Pseudomonadota</taxon>
        <taxon>Alphaproteobacteria</taxon>
        <taxon>Rhodobacterales</taxon>
        <taxon>Paracoccaceae</taxon>
        <taxon>Limimaricola</taxon>
    </lineage>
</organism>
<feature type="binding site" evidence="11">
    <location>
        <position position="156"/>
    </location>
    <ligand>
        <name>Mg(2+)</name>
        <dbReference type="ChEBI" id="CHEBI:18420"/>
    </ligand>
</feature>
<keyword evidence="3 10" id="KW-0285">Flavoprotein</keyword>
<evidence type="ECO:0000256" key="11">
    <source>
        <dbReference type="PIRSR" id="PIRSR006268-2"/>
    </source>
</evidence>
<dbReference type="EMBL" id="FWFY01000004">
    <property type="protein sequence ID" value="SLN39968.1"/>
    <property type="molecule type" value="Genomic_DNA"/>
</dbReference>
<dbReference type="EMBL" id="PYGB01000014">
    <property type="protein sequence ID" value="PSK81859.1"/>
    <property type="molecule type" value="Genomic_DNA"/>
</dbReference>
<dbReference type="GO" id="GO:0016740">
    <property type="term" value="F:transferase activity"/>
    <property type="evidence" value="ECO:0007669"/>
    <property type="project" value="UniProtKB-UniRule"/>
</dbReference>
<evidence type="ECO:0000313" key="14">
    <source>
        <dbReference type="EMBL" id="SLN39968.1"/>
    </source>
</evidence>
<dbReference type="Proteomes" id="UP000193495">
    <property type="component" value="Unassembled WGS sequence"/>
</dbReference>
<evidence type="ECO:0000256" key="6">
    <source>
        <dbReference type="ARBA" id="ARBA00022827"/>
    </source>
</evidence>
<keyword evidence="14" id="KW-0449">Lipoprotein</keyword>
<dbReference type="AlphaFoldDB" id="A0A1X6Z673"/>
<dbReference type="InterPro" id="IPR024932">
    <property type="entry name" value="ApbE"/>
</dbReference>
<evidence type="ECO:0000313" key="16">
    <source>
        <dbReference type="Proteomes" id="UP000240624"/>
    </source>
</evidence>
<dbReference type="PIRSF" id="PIRSF006268">
    <property type="entry name" value="ApbE"/>
    <property type="match status" value="1"/>
</dbReference>
<comment type="catalytic activity">
    <reaction evidence="9 10">
        <text>L-threonyl-[protein] + FAD = FMN-L-threonyl-[protein] + AMP + H(+)</text>
        <dbReference type="Rhea" id="RHEA:36847"/>
        <dbReference type="Rhea" id="RHEA-COMP:11060"/>
        <dbReference type="Rhea" id="RHEA-COMP:11061"/>
        <dbReference type="ChEBI" id="CHEBI:15378"/>
        <dbReference type="ChEBI" id="CHEBI:30013"/>
        <dbReference type="ChEBI" id="CHEBI:57692"/>
        <dbReference type="ChEBI" id="CHEBI:74257"/>
        <dbReference type="ChEBI" id="CHEBI:456215"/>
        <dbReference type="EC" id="2.7.1.180"/>
    </reaction>
</comment>
<evidence type="ECO:0000256" key="8">
    <source>
        <dbReference type="ARBA" id="ARBA00031306"/>
    </source>
</evidence>
<evidence type="ECO:0000256" key="3">
    <source>
        <dbReference type="ARBA" id="ARBA00022630"/>
    </source>
</evidence>
<evidence type="ECO:0000313" key="13">
    <source>
        <dbReference type="EMBL" id="PSK81859.1"/>
    </source>
</evidence>
<dbReference type="Proteomes" id="UP000240624">
    <property type="component" value="Unassembled WGS sequence"/>
</dbReference>
<evidence type="ECO:0000256" key="10">
    <source>
        <dbReference type="PIRNR" id="PIRNR006268"/>
    </source>
</evidence>
<dbReference type="PANTHER" id="PTHR30040:SF2">
    <property type="entry name" value="FAD:PROTEIN FMN TRANSFERASE"/>
    <property type="match status" value="1"/>
</dbReference>
<proteinExistence type="inferred from homology"/>
<feature type="binding site" evidence="11">
    <location>
        <position position="269"/>
    </location>
    <ligand>
        <name>Mg(2+)</name>
        <dbReference type="ChEBI" id="CHEBI:18420"/>
    </ligand>
</feature>
<keyword evidence="7 10" id="KW-0460">Magnesium</keyword>
<name>A0A1X6Z673_9RHOB</name>
<comment type="similarity">
    <text evidence="10">Belongs to the ApbE family.</text>
</comment>
<dbReference type="Gene3D" id="3.10.520.10">
    <property type="entry name" value="ApbE-like domains"/>
    <property type="match status" value="1"/>
</dbReference>
<dbReference type="RefSeq" id="WP_085895979.1">
    <property type="nucleotide sequence ID" value="NZ_FWFY01000004.1"/>
</dbReference>
<keyword evidence="12" id="KW-0732">Signal</keyword>
<dbReference type="Pfam" id="PF02424">
    <property type="entry name" value="ApbE"/>
    <property type="match status" value="1"/>
</dbReference>
<keyword evidence="6 10" id="KW-0274">FAD</keyword>
<feature type="binding site" evidence="11">
    <location>
        <position position="273"/>
    </location>
    <ligand>
        <name>Mg(2+)</name>
        <dbReference type="ChEBI" id="CHEBI:18420"/>
    </ligand>
</feature>
<accession>A0A1X6Z673</accession>
<dbReference type="PANTHER" id="PTHR30040">
    <property type="entry name" value="THIAMINE BIOSYNTHESIS LIPOPROTEIN APBE"/>
    <property type="match status" value="1"/>
</dbReference>
<dbReference type="EC" id="2.7.1.180" evidence="1 10"/>
<keyword evidence="4 10" id="KW-0808">Transferase</keyword>
<comment type="cofactor">
    <cofactor evidence="11">
        <name>Mg(2+)</name>
        <dbReference type="ChEBI" id="CHEBI:18420"/>
    </cofactor>
    <cofactor evidence="11">
        <name>Mn(2+)</name>
        <dbReference type="ChEBI" id="CHEBI:29035"/>
    </cofactor>
    <text evidence="11">Magnesium. Can also use manganese.</text>
</comment>
<dbReference type="OrthoDB" id="9778595at2"/>
<sequence>MQIGRREILVGAAAALFAPPAWAATVSLGGPAFGSYWRCLVPAGTDKAVLMAEATRLIAGLDAELSPWRDDSALTALNRAPARRWMQMGDATRTCLREAEAVQRLTGGGFDARVGPLVARYGFGQIAGEVPRAGRFELSGGAVRKSHDALTFDPCGLAKGHALDLLAARIAGLGARDALVEIGGEVRALGRHPSGRSWRVAIEVPGVERVQAQRVVRPGALALATSAHAPQGHAGPATTSHVIDPASARPAAQGLLQVSVLARTGLRADALATGLLALGPKRGPALARRAGIAALFLHRASEGVVETMIGGIDAHFIA</sequence>
<evidence type="ECO:0000256" key="9">
    <source>
        <dbReference type="ARBA" id="ARBA00048540"/>
    </source>
</evidence>
<reference evidence="14 15" key="1">
    <citation type="submission" date="2017-03" db="EMBL/GenBank/DDBJ databases">
        <authorList>
            <person name="Afonso C.L."/>
            <person name="Miller P.J."/>
            <person name="Scott M.A."/>
            <person name="Spackman E."/>
            <person name="Goraichik I."/>
            <person name="Dimitrov K.M."/>
            <person name="Suarez D.L."/>
            <person name="Swayne D.E."/>
        </authorList>
    </citation>
    <scope>NUCLEOTIDE SEQUENCE [LARGE SCALE GENOMIC DNA]</scope>
    <source>
        <strain evidence="14 15">CECT 8367</strain>
    </source>
</reference>